<feature type="transmembrane region" description="Helical" evidence="1">
    <location>
        <begin position="82"/>
        <end position="102"/>
    </location>
</feature>
<organism evidence="4 5">
    <name type="scientific">Xanthocytophaga agilis</name>
    <dbReference type="NCBI Taxonomy" id="3048010"/>
    <lineage>
        <taxon>Bacteria</taxon>
        <taxon>Pseudomonadati</taxon>
        <taxon>Bacteroidota</taxon>
        <taxon>Cytophagia</taxon>
        <taxon>Cytophagales</taxon>
        <taxon>Rhodocytophagaceae</taxon>
        <taxon>Xanthocytophaga</taxon>
    </lineage>
</organism>
<dbReference type="PANTHER" id="PTHR30273:SF2">
    <property type="entry name" value="PROTEIN FECR"/>
    <property type="match status" value="1"/>
</dbReference>
<dbReference type="InterPro" id="IPR012373">
    <property type="entry name" value="Ferrdict_sens_TM"/>
</dbReference>
<gene>
    <name evidence="4" type="ORF">QNI22_26625</name>
</gene>
<dbReference type="EMBL" id="JASJOU010000011">
    <property type="protein sequence ID" value="MDJ1504262.1"/>
    <property type="molecule type" value="Genomic_DNA"/>
</dbReference>
<evidence type="ECO:0000259" key="3">
    <source>
        <dbReference type="Pfam" id="PF16344"/>
    </source>
</evidence>
<proteinExistence type="predicted"/>
<dbReference type="PANTHER" id="PTHR30273">
    <property type="entry name" value="PERIPLASMIC SIGNAL SENSOR AND SIGMA FACTOR ACTIVATOR FECR-RELATED"/>
    <property type="match status" value="1"/>
</dbReference>
<dbReference type="Gene3D" id="2.60.120.1440">
    <property type="match status" value="1"/>
</dbReference>
<accession>A0AAE3RBA7</accession>
<evidence type="ECO:0000256" key="1">
    <source>
        <dbReference type="SAM" id="Phobius"/>
    </source>
</evidence>
<dbReference type="InterPro" id="IPR032508">
    <property type="entry name" value="FecR_C"/>
</dbReference>
<dbReference type="Pfam" id="PF16344">
    <property type="entry name" value="FecR_C"/>
    <property type="match status" value="1"/>
</dbReference>
<feature type="domain" description="FecR protein" evidence="2">
    <location>
        <begin position="120"/>
        <end position="214"/>
    </location>
</feature>
<evidence type="ECO:0000259" key="2">
    <source>
        <dbReference type="Pfam" id="PF04773"/>
    </source>
</evidence>
<protein>
    <submittedName>
        <fullName evidence="4">FecR domain-containing protein</fullName>
    </submittedName>
</protein>
<keyword evidence="1" id="KW-0812">Transmembrane</keyword>
<dbReference type="InterPro" id="IPR006860">
    <property type="entry name" value="FecR"/>
</dbReference>
<dbReference type="PIRSF" id="PIRSF018266">
    <property type="entry name" value="FecR"/>
    <property type="match status" value="1"/>
</dbReference>
<name>A0AAE3RBA7_9BACT</name>
<dbReference type="Pfam" id="PF04773">
    <property type="entry name" value="FecR"/>
    <property type="match status" value="1"/>
</dbReference>
<dbReference type="Proteomes" id="UP001232063">
    <property type="component" value="Unassembled WGS sequence"/>
</dbReference>
<reference evidence="4" key="1">
    <citation type="submission" date="2023-05" db="EMBL/GenBank/DDBJ databases">
        <authorList>
            <person name="Zhang X."/>
        </authorList>
    </citation>
    <scope>NUCLEOTIDE SEQUENCE</scope>
    <source>
        <strain evidence="4">BD1B2-1</strain>
    </source>
</reference>
<comment type="caution">
    <text evidence="4">The sequence shown here is derived from an EMBL/GenBank/DDBJ whole genome shotgun (WGS) entry which is preliminary data.</text>
</comment>
<evidence type="ECO:0000313" key="4">
    <source>
        <dbReference type="EMBL" id="MDJ1504262.1"/>
    </source>
</evidence>
<dbReference type="AlphaFoldDB" id="A0AAE3RBA7"/>
<dbReference type="Gene3D" id="3.55.50.30">
    <property type="match status" value="1"/>
</dbReference>
<keyword evidence="5" id="KW-1185">Reference proteome</keyword>
<feature type="domain" description="Protein FecR C-terminal" evidence="3">
    <location>
        <begin position="270"/>
        <end position="336"/>
    </location>
</feature>
<dbReference type="GO" id="GO:0016989">
    <property type="term" value="F:sigma factor antagonist activity"/>
    <property type="evidence" value="ECO:0007669"/>
    <property type="project" value="TreeGrafter"/>
</dbReference>
<keyword evidence="1" id="KW-1133">Transmembrane helix</keyword>
<sequence>MNHKVFHQLLKRYLKGDATEEEKGVVEQWYGILDKEDLPGITNDTLDAMDDKLWKDVKERINQPKTPVIPISKPDYNPFRRLQWVAASVIALILVTGALLFYTNRTSQYGSVAQSDKVQTVNTTGKPLRVALADGSNVLLESGASLMYSRTFDKDRRDVYLKGQAFFNVTKDTKRPFYVHSQQLLVHVVGTSFWVREQEKNTESEVVVVTGKVRVAKAEKGLLPKFLSEKEEVVLTPNQRVTYTNEDKDLTVSIVEDPVVINKEAAAANLIFNENTLLQVFDQLEKTYAIPIHTINKGVYRCTFTGDLSDLDLYESLDMICQSVGASYEVKELNIVLYGGNCR</sequence>
<keyword evidence="1" id="KW-0472">Membrane</keyword>
<evidence type="ECO:0000313" key="5">
    <source>
        <dbReference type="Proteomes" id="UP001232063"/>
    </source>
</evidence>
<dbReference type="RefSeq" id="WP_314515367.1">
    <property type="nucleotide sequence ID" value="NZ_JASJOU010000011.1"/>
</dbReference>